<reference evidence="1" key="1">
    <citation type="submission" date="2022-12" db="EMBL/GenBank/DDBJ databases">
        <title>Chromosome-level genome assembly of the bean flower thrips Megalurothrips usitatus.</title>
        <authorList>
            <person name="Ma L."/>
            <person name="Liu Q."/>
            <person name="Li H."/>
            <person name="Cai W."/>
        </authorList>
    </citation>
    <scope>NUCLEOTIDE SEQUENCE</scope>
    <source>
        <strain evidence="1">Cailab_2022a</strain>
    </source>
</reference>
<dbReference type="GO" id="GO:0004553">
    <property type="term" value="F:hydrolase activity, hydrolyzing O-glycosyl compounds"/>
    <property type="evidence" value="ECO:0007669"/>
    <property type="project" value="InterPro"/>
</dbReference>
<keyword evidence="2" id="KW-1185">Reference proteome</keyword>
<evidence type="ECO:0000313" key="2">
    <source>
        <dbReference type="Proteomes" id="UP001075354"/>
    </source>
</evidence>
<dbReference type="InterPro" id="IPR001360">
    <property type="entry name" value="Glyco_hydro_1"/>
</dbReference>
<dbReference type="SUPFAM" id="SSF51445">
    <property type="entry name" value="(Trans)glycosidases"/>
    <property type="match status" value="1"/>
</dbReference>
<protein>
    <submittedName>
        <fullName evidence="1">Uncharacterized protein</fullName>
    </submittedName>
</protein>
<dbReference type="InterPro" id="IPR017853">
    <property type="entry name" value="GH"/>
</dbReference>
<dbReference type="Pfam" id="PF00232">
    <property type="entry name" value="Glyco_hydro_1"/>
    <property type="match status" value="1"/>
</dbReference>
<comment type="caution">
    <text evidence="1">The sequence shown here is derived from an EMBL/GenBank/DDBJ whole genome shotgun (WGS) entry which is preliminary data.</text>
</comment>
<evidence type="ECO:0000313" key="1">
    <source>
        <dbReference type="EMBL" id="KAJ1520373.1"/>
    </source>
</evidence>
<name>A0AAV7X7I3_9NEOP</name>
<sequence length="73" mass="8337">MEFSQPKTGSKADRDAAERYAIWQYAWFADPLYTGDYSPVMREIVDALSAAEGRPQSRLPHFTNEEKVILRGT</sequence>
<proteinExistence type="predicted"/>
<dbReference type="EMBL" id="JAPTSV010000014">
    <property type="protein sequence ID" value="KAJ1520373.1"/>
    <property type="molecule type" value="Genomic_DNA"/>
</dbReference>
<organism evidence="1 2">
    <name type="scientific">Megalurothrips usitatus</name>
    <name type="common">bean blossom thrips</name>
    <dbReference type="NCBI Taxonomy" id="439358"/>
    <lineage>
        <taxon>Eukaryota</taxon>
        <taxon>Metazoa</taxon>
        <taxon>Ecdysozoa</taxon>
        <taxon>Arthropoda</taxon>
        <taxon>Hexapoda</taxon>
        <taxon>Insecta</taxon>
        <taxon>Pterygota</taxon>
        <taxon>Neoptera</taxon>
        <taxon>Paraneoptera</taxon>
        <taxon>Thysanoptera</taxon>
        <taxon>Terebrantia</taxon>
        <taxon>Thripoidea</taxon>
        <taxon>Thripidae</taxon>
        <taxon>Megalurothrips</taxon>
    </lineage>
</organism>
<dbReference type="AlphaFoldDB" id="A0AAV7X7I3"/>
<dbReference type="Gene3D" id="3.20.20.80">
    <property type="entry name" value="Glycosidases"/>
    <property type="match status" value="1"/>
</dbReference>
<accession>A0AAV7X7I3</accession>
<gene>
    <name evidence="1" type="ORF">ONE63_003508</name>
</gene>
<dbReference type="GO" id="GO:0005975">
    <property type="term" value="P:carbohydrate metabolic process"/>
    <property type="evidence" value="ECO:0007669"/>
    <property type="project" value="InterPro"/>
</dbReference>
<dbReference type="Proteomes" id="UP001075354">
    <property type="component" value="Chromosome 14"/>
</dbReference>